<comment type="caution">
    <text evidence="1">The sequence shown here is derived from an EMBL/GenBank/DDBJ whole genome shotgun (WGS) entry which is preliminary data.</text>
</comment>
<evidence type="ECO:0000313" key="2">
    <source>
        <dbReference type="Proteomes" id="UP000681722"/>
    </source>
</evidence>
<protein>
    <submittedName>
        <fullName evidence="1">Uncharacterized protein</fullName>
    </submittedName>
</protein>
<proteinExistence type="predicted"/>
<reference evidence="1" key="1">
    <citation type="submission" date="2021-02" db="EMBL/GenBank/DDBJ databases">
        <authorList>
            <person name="Nowell W R."/>
        </authorList>
    </citation>
    <scope>NUCLEOTIDE SEQUENCE</scope>
</reference>
<dbReference type="AlphaFoldDB" id="A0A8S2XMM4"/>
<dbReference type="Proteomes" id="UP000681722">
    <property type="component" value="Unassembled WGS sequence"/>
</dbReference>
<sequence>MSKDSHWLNLNADRLLPELVDKRNIKEVLSSKIKSMSNTYYKSRALCQLAEFYDEQSPDLLNESFQLAKSIQEPILKFQVLEKIFNIVHYKQTQYKSLVQGIIKELVLSLDNIESLYDRIIASIRLSFYGSGDFRQTYLTYAVDTLMKINDDNEKIELISKLKPFISIYDDLQISLNEITENLKNKTQNYYINSYYGKILFTENYLLICPIQNEGFSDYVEIQALFTLFAQLNDIKLIIENKDDINQLWINLFKDVDNESNIKRIVETALYNELFLTPQVAIIIDELVQKGQEDAISIIFPYIIKPPNEVLPLVHKWFADHNNNQKNKTGRFPSCRSKICV</sequence>
<evidence type="ECO:0000313" key="1">
    <source>
        <dbReference type="EMBL" id="CAF4506764.1"/>
    </source>
</evidence>
<name>A0A8S2XMM4_9BILA</name>
<dbReference type="OrthoDB" id="10060219at2759"/>
<accession>A0A8S2XMM4</accession>
<dbReference type="EMBL" id="CAJOBC010107063">
    <property type="protein sequence ID" value="CAF4506764.1"/>
    <property type="molecule type" value="Genomic_DNA"/>
</dbReference>
<organism evidence="1 2">
    <name type="scientific">Didymodactylos carnosus</name>
    <dbReference type="NCBI Taxonomy" id="1234261"/>
    <lineage>
        <taxon>Eukaryota</taxon>
        <taxon>Metazoa</taxon>
        <taxon>Spiralia</taxon>
        <taxon>Gnathifera</taxon>
        <taxon>Rotifera</taxon>
        <taxon>Eurotatoria</taxon>
        <taxon>Bdelloidea</taxon>
        <taxon>Philodinida</taxon>
        <taxon>Philodinidae</taxon>
        <taxon>Didymodactylos</taxon>
    </lineage>
</organism>
<gene>
    <name evidence="1" type="ORF">SRO942_LOCUS45104</name>
</gene>